<dbReference type="PANTHER" id="PTHR32387:SF0">
    <property type="entry name" value="PROTEIN NO VEIN"/>
    <property type="match status" value="1"/>
</dbReference>
<feature type="region of interest" description="Disordered" evidence="1">
    <location>
        <begin position="1169"/>
        <end position="1275"/>
    </location>
</feature>
<dbReference type="RefSeq" id="XP_070913593.1">
    <property type="nucleotide sequence ID" value="XM_071057492.1"/>
</dbReference>
<evidence type="ECO:0000313" key="3">
    <source>
        <dbReference type="Proteomes" id="UP001628179"/>
    </source>
</evidence>
<name>A0ABQ0G2A1_9PEZI</name>
<proteinExistence type="predicted"/>
<feature type="compositionally biased region" description="Basic residues" evidence="1">
    <location>
        <begin position="1250"/>
        <end position="1262"/>
    </location>
</feature>
<dbReference type="InterPro" id="IPR052957">
    <property type="entry name" value="Auxin_embryo_med"/>
</dbReference>
<dbReference type="InterPro" id="IPR036890">
    <property type="entry name" value="HATPase_C_sf"/>
</dbReference>
<protein>
    <recommendedName>
        <fullName evidence="4">Protein NO VEIN C-terminal domain-containing protein</fullName>
    </recommendedName>
</protein>
<evidence type="ECO:0000256" key="1">
    <source>
        <dbReference type="SAM" id="MobiDB-lite"/>
    </source>
</evidence>
<keyword evidence="3" id="KW-1185">Reference proteome</keyword>
<accession>A0ABQ0G2A1</accession>
<dbReference type="PANTHER" id="PTHR32387">
    <property type="entry name" value="WU:FJ29H11"/>
    <property type="match status" value="1"/>
</dbReference>
<dbReference type="EMBL" id="BAAFSV010000001">
    <property type="protein sequence ID" value="GAB1311860.1"/>
    <property type="molecule type" value="Genomic_DNA"/>
</dbReference>
<feature type="compositionally biased region" description="Basic and acidic residues" evidence="1">
    <location>
        <begin position="1188"/>
        <end position="1227"/>
    </location>
</feature>
<feature type="compositionally biased region" description="Polar residues" evidence="1">
    <location>
        <begin position="1230"/>
        <end position="1242"/>
    </location>
</feature>
<evidence type="ECO:0000313" key="2">
    <source>
        <dbReference type="EMBL" id="GAB1311860.1"/>
    </source>
</evidence>
<dbReference type="SUPFAM" id="SSF55874">
    <property type="entry name" value="ATPase domain of HSP90 chaperone/DNA topoisomerase II/histidine kinase"/>
    <property type="match status" value="1"/>
</dbReference>
<dbReference type="Proteomes" id="UP001628179">
    <property type="component" value="Unassembled WGS sequence"/>
</dbReference>
<reference evidence="2 3" key="1">
    <citation type="submission" date="2024-09" db="EMBL/GenBank/DDBJ databases">
        <title>Itraconazole resistance in Madurella fahalii resulting from another homologue of gene encoding cytochrome P450 14-alpha sterol demethylase (CYP51).</title>
        <authorList>
            <person name="Yoshioka I."/>
            <person name="Fahal A.H."/>
            <person name="Kaneko S."/>
            <person name="Yaguchi T."/>
        </authorList>
    </citation>
    <scope>NUCLEOTIDE SEQUENCE [LARGE SCALE GENOMIC DNA]</scope>
    <source>
        <strain evidence="2 3">IFM 68171</strain>
    </source>
</reference>
<gene>
    <name evidence="2" type="ORF">MFIFM68171_02070</name>
</gene>
<organism evidence="2 3">
    <name type="scientific">Madurella fahalii</name>
    <dbReference type="NCBI Taxonomy" id="1157608"/>
    <lineage>
        <taxon>Eukaryota</taxon>
        <taxon>Fungi</taxon>
        <taxon>Dikarya</taxon>
        <taxon>Ascomycota</taxon>
        <taxon>Pezizomycotina</taxon>
        <taxon>Sordariomycetes</taxon>
        <taxon>Sordariomycetidae</taxon>
        <taxon>Sordariales</taxon>
        <taxon>Sordariales incertae sedis</taxon>
        <taxon>Madurella</taxon>
    </lineage>
</organism>
<sequence>MDDIASTKAEADDHLQRLREARGIKGNYDDISDGVLVSSLNEALNLLSDQLYTTPTHFLLELIQNADDNTYPSGAVPRLHLSLYRKVGKEIFRSDCNEVGFTFRQLDALTRIGKSTKKAADGRKGYIGEKGIGFKSVFKVADVVCVASGCYEFKFNRCNTIGMMLPIPSNFPSDDRVKGHTQFLLELKRNEDYRQIRSDLKGIGSESLLFLRKLKQLDVSINGERKTYKLRTDYWNSDFDGETATISETTSQQTKTTKYMIERQTVEDLPPDPRREAVATSEVVVAFAVKDQTTPIVKPQQVFAFLPIQNYGFPFLIHADFLLTASRESLEYHCPWNLALRKGVKDTVVEAIHSRFVDLDANEDDEGLCYSWPMYLTRQPSGSGFWNTLHDNILDALRSEKILRSRDRQAARDLQKPTAVRYVPETYRFEGETLFDLPSINKTHLSFVYDHVHEPLRSIGVSQLSLFDLCEEFCQWVGWVGIAGLKEKPDKWHSRVAKIFYQEGELIKQKLKRLPIIPLRNGSWVKATETHLYLPSPNKNELVPSGVNISIVAEDAVRDASRKKLYEYLDIKEYNPRQVCKLILELHSRLAIVWTGRSDEELIADAAYLFTHRSKLDNYDPPDIFFAVHKDGEVVPKRLTRIYLIDPKLEHGVIAKYKDTPGNPFAVLSNGYEAAFLKNGMGRLLPDFREWLLRSSKTFATIADLVCNSRLTPEWKFLRDQNVLDLLYVVRDQLSTTIFPAPKLFEAVPKLEVRCLDGKSRTLGGLAVPTLDLKRHCPHLDFADLPQPTSHNWKFLSRFGVIVELGTTAILRELQALRQISVREVDASAIRDLYEALNSDTRESKNQIVAAFESTPLVFVPKPKPKWLSHKDCVWTAPKLLTRVTKLITYYRNCESLFHSLLGVKKAGTQHVVDEFCEPTSKEGDNIEQHFKAMLSLLARFHRKSSLTDDQIRKIRSASILPILAKGFTPVEGLSRVEMRSLRDKDWYIPDIVTFEAAFRGKVDMLALPVQSARALKGLFEDLGCEEEFLSEAVTRSVTPDGITVRNVREEQDLRKRLRYISRVVEDDFNGEIPNVSSIRVWSVPSITVTMSLDDVEVTIDDELVTIKESTDDIDIYLRESIHQSRQTEVTYELVKHFKETIGFDEKLTALINLLMGAPIQSLPGILDKHDIPLPEGSDDDVDAGSSEETHDPEDNKTLVEEGNIHSDGPDGSHDSRDDDISSREDSPSAGTLFTPTESGTGTDAERRSRSSRTPRATRRNHPTPLRELIPSHQLRSESIIQTASNFRLSNAEAVAPIQQHSESRAIPLRFSLPIKTRTTGINTDESEYSSPPGMPATGRPYHRSLGVGEGAGGGYSSLTSRRESSGATRGGRADDTSEIRAREIGFLGELFVFEMFTQQIDDWIFECWTSRMRSEAGHPRFQGHERDFSDFTYVDASGRMRAVLRNAGIEPNAAWSDATMFHLEVKSTLGPCAEPMFVSQNQVDKMREFDGSADNAYILLRVFDLDDGRNTGVKFFRDPWSLYMDGVLDFRSDEGYKVYH</sequence>
<comment type="caution">
    <text evidence="2">The sequence shown here is derived from an EMBL/GenBank/DDBJ whole genome shotgun (WGS) entry which is preliminary data.</text>
</comment>
<dbReference type="Gene3D" id="3.30.565.10">
    <property type="entry name" value="Histidine kinase-like ATPase, C-terminal domain"/>
    <property type="match status" value="1"/>
</dbReference>
<dbReference type="GeneID" id="98172815"/>
<evidence type="ECO:0008006" key="4">
    <source>
        <dbReference type="Google" id="ProtNLM"/>
    </source>
</evidence>
<feature type="region of interest" description="Disordered" evidence="1">
    <location>
        <begin position="1320"/>
        <end position="1375"/>
    </location>
</feature>